<dbReference type="RefSeq" id="XP_020082257.1">
    <property type="nucleotide sequence ID" value="XM_020226668.1"/>
</dbReference>
<sequence>MKLLRPRNGGPLLLRLLRSMATTRVSLSTATEVSSRAPPLHDSLYNRVVMVANPRLPIVPVLERWVEEGNAVGKGDLQSIVKKMKTMRRYSHALEISMWMSDRRYFPISPGDAAYRLELISKVHGLQNAETYFNNLPQQLKVYQPYGALLSCYAEEKAVEKAEALFERMKELNMVTSYAYSALMKLYCNMGQPDKVHSIFQSMEEKGVIPDVFSYDILIEAYASAADIQGIENMFERIKNQKNLVNWHIYAVAATGFINAGLPDKALVALRESEKLIPKNKGQVAFGYLLSVCADIGNKNELYRIWNTYKLRERASNSMYMCMISLLLKKMDDIEAAETILKEWESKFSFYDFRVPNLLIGAYCAKGLLGKAEALVSEAVENGKTPFANTWDRMASGYFKDGQISKGVEMTKRALVAGQIGWKPNPRNAIESLNHFLEQQDVEAAEELVRLLKRLVPLTTDVYNYLLRIYLSAGKPLSDLLERMRNDGIEEDEETARILEGKSSTDVELEENKS</sequence>
<dbReference type="Gene3D" id="1.25.40.10">
    <property type="entry name" value="Tetratricopeptide repeat domain"/>
    <property type="match status" value="2"/>
</dbReference>
<evidence type="ECO:0000256" key="4">
    <source>
        <dbReference type="PROSITE-ProRule" id="PRU00708"/>
    </source>
</evidence>
<dbReference type="SUPFAM" id="SSF48452">
    <property type="entry name" value="TPR-like"/>
    <property type="match status" value="1"/>
</dbReference>
<feature type="repeat" description="PPR" evidence="4">
    <location>
        <begin position="352"/>
        <end position="386"/>
    </location>
</feature>
<keyword evidence="2" id="KW-0677">Repeat</keyword>
<comment type="similarity">
    <text evidence="1">Belongs to the PPR family. P subfamily.</text>
</comment>
<proteinExistence type="inferred from homology"/>
<dbReference type="GeneID" id="109705890"/>
<feature type="compositionally biased region" description="Basic and acidic residues" evidence="5">
    <location>
        <begin position="495"/>
        <end position="514"/>
    </location>
</feature>
<name>A0A6P5EG40_ANACO</name>
<dbReference type="OrthoDB" id="1890565at2759"/>
<dbReference type="InterPro" id="IPR011990">
    <property type="entry name" value="TPR-like_helical_dom_sf"/>
</dbReference>
<evidence type="ECO:0000313" key="6">
    <source>
        <dbReference type="Proteomes" id="UP000515123"/>
    </source>
</evidence>
<keyword evidence="6" id="KW-1185">Reference proteome</keyword>
<gene>
    <name evidence="7" type="primary">LOC109705890</name>
</gene>
<dbReference type="GO" id="GO:0005739">
    <property type="term" value="C:mitochondrion"/>
    <property type="evidence" value="ECO:0007669"/>
    <property type="project" value="TreeGrafter"/>
</dbReference>
<dbReference type="Proteomes" id="UP000515123">
    <property type="component" value="Unplaced"/>
</dbReference>
<reference evidence="7" key="2">
    <citation type="submission" date="2025-08" db="UniProtKB">
        <authorList>
            <consortium name="RefSeq"/>
        </authorList>
    </citation>
    <scope>IDENTIFICATION</scope>
    <source>
        <tissue evidence="7">Leaf</tissue>
    </source>
</reference>
<protein>
    <submittedName>
        <fullName evidence="7">Pentatricopeptide repeat-containing protein At2g20710, mitochondrial-like</fullName>
    </submittedName>
</protein>
<dbReference type="InterPro" id="IPR002885">
    <property type="entry name" value="PPR_rpt"/>
</dbReference>
<dbReference type="Pfam" id="PF01535">
    <property type="entry name" value="PPR"/>
    <property type="match status" value="2"/>
</dbReference>
<evidence type="ECO:0000256" key="1">
    <source>
        <dbReference type="ARBA" id="ARBA00007626"/>
    </source>
</evidence>
<dbReference type="Pfam" id="PF13041">
    <property type="entry name" value="PPR_2"/>
    <property type="match status" value="1"/>
</dbReference>
<organism evidence="6 7">
    <name type="scientific">Ananas comosus</name>
    <name type="common">Pineapple</name>
    <name type="synonym">Ananas ananas</name>
    <dbReference type="NCBI Taxonomy" id="4615"/>
    <lineage>
        <taxon>Eukaryota</taxon>
        <taxon>Viridiplantae</taxon>
        <taxon>Streptophyta</taxon>
        <taxon>Embryophyta</taxon>
        <taxon>Tracheophyta</taxon>
        <taxon>Spermatophyta</taxon>
        <taxon>Magnoliopsida</taxon>
        <taxon>Liliopsida</taxon>
        <taxon>Poales</taxon>
        <taxon>Bromeliaceae</taxon>
        <taxon>Bromelioideae</taxon>
        <taxon>Ananas</taxon>
    </lineage>
</organism>
<dbReference type="PROSITE" id="PS51375">
    <property type="entry name" value="PPR"/>
    <property type="match status" value="2"/>
</dbReference>
<dbReference type="AlphaFoldDB" id="A0A6P5EG40"/>
<feature type="repeat" description="PPR" evidence="4">
    <location>
        <begin position="176"/>
        <end position="210"/>
    </location>
</feature>
<feature type="region of interest" description="Disordered" evidence="5">
    <location>
        <begin position="492"/>
        <end position="514"/>
    </location>
</feature>
<dbReference type="NCBIfam" id="TIGR00756">
    <property type="entry name" value="PPR"/>
    <property type="match status" value="2"/>
</dbReference>
<evidence type="ECO:0000256" key="5">
    <source>
        <dbReference type="SAM" id="MobiDB-lite"/>
    </source>
</evidence>
<evidence type="ECO:0000313" key="7">
    <source>
        <dbReference type="RefSeq" id="XP_020082257.1"/>
    </source>
</evidence>
<dbReference type="PANTHER" id="PTHR45717:SF10">
    <property type="entry name" value="OS10G0501000 PROTEIN"/>
    <property type="match status" value="1"/>
</dbReference>
<dbReference type="PANTHER" id="PTHR45717">
    <property type="entry name" value="OS12G0527900 PROTEIN"/>
    <property type="match status" value="1"/>
</dbReference>
<accession>A0A6P5EG40</accession>
<keyword evidence="3" id="KW-0809">Transit peptide</keyword>
<dbReference type="GO" id="GO:0003729">
    <property type="term" value="F:mRNA binding"/>
    <property type="evidence" value="ECO:0007669"/>
    <property type="project" value="UniProtKB-ARBA"/>
</dbReference>
<reference evidence="6" key="1">
    <citation type="journal article" date="2015" name="Nat. Genet.">
        <title>The pineapple genome and the evolution of CAM photosynthesis.</title>
        <authorList>
            <person name="Ming R."/>
            <person name="VanBuren R."/>
            <person name="Wai C.M."/>
            <person name="Tang H."/>
            <person name="Schatz M.C."/>
            <person name="Bowers J.E."/>
            <person name="Lyons E."/>
            <person name="Wang M.L."/>
            <person name="Chen J."/>
            <person name="Biggers E."/>
            <person name="Zhang J."/>
            <person name="Huang L."/>
            <person name="Zhang L."/>
            <person name="Miao W."/>
            <person name="Zhang J."/>
            <person name="Ye Z."/>
            <person name="Miao C."/>
            <person name="Lin Z."/>
            <person name="Wang H."/>
            <person name="Zhou H."/>
            <person name="Yim W.C."/>
            <person name="Priest H.D."/>
            <person name="Zheng C."/>
            <person name="Woodhouse M."/>
            <person name="Edger P.P."/>
            <person name="Guyot R."/>
            <person name="Guo H.B."/>
            <person name="Guo H."/>
            <person name="Zheng G."/>
            <person name="Singh R."/>
            <person name="Sharma A."/>
            <person name="Min X."/>
            <person name="Zheng Y."/>
            <person name="Lee H."/>
            <person name="Gurtowski J."/>
            <person name="Sedlazeck F.J."/>
            <person name="Harkess A."/>
            <person name="McKain M.R."/>
            <person name="Liao Z."/>
            <person name="Fang J."/>
            <person name="Liu J."/>
            <person name="Zhang X."/>
            <person name="Zhang Q."/>
            <person name="Hu W."/>
            <person name="Qin Y."/>
            <person name="Wang K."/>
            <person name="Chen L.Y."/>
            <person name="Shirley N."/>
            <person name="Lin Y.R."/>
            <person name="Liu L.Y."/>
            <person name="Hernandez A.G."/>
            <person name="Wright C.L."/>
            <person name="Bulone V."/>
            <person name="Tuskan G.A."/>
            <person name="Heath K."/>
            <person name="Zee F."/>
            <person name="Moore P.H."/>
            <person name="Sunkar R."/>
            <person name="Leebens-Mack J.H."/>
            <person name="Mockler T."/>
            <person name="Bennetzen J.L."/>
            <person name="Freeling M."/>
            <person name="Sankoff D."/>
            <person name="Paterson A.H."/>
            <person name="Zhu X."/>
            <person name="Yang X."/>
            <person name="Smith J.A."/>
            <person name="Cushman J.C."/>
            <person name="Paull R.E."/>
            <person name="Yu Q."/>
        </authorList>
    </citation>
    <scope>NUCLEOTIDE SEQUENCE [LARGE SCALE GENOMIC DNA]</scope>
    <source>
        <strain evidence="6">cv. F153</strain>
    </source>
</reference>
<evidence type="ECO:0000256" key="3">
    <source>
        <dbReference type="ARBA" id="ARBA00022946"/>
    </source>
</evidence>
<evidence type="ECO:0000256" key="2">
    <source>
        <dbReference type="ARBA" id="ARBA00022737"/>
    </source>
</evidence>